<reference evidence="11" key="1">
    <citation type="journal article" date="2019" name="Int. J. Syst. Evol. Microbiol.">
        <title>The Global Catalogue of Microorganisms (GCM) 10K type strain sequencing project: providing services to taxonomists for standard genome sequencing and annotation.</title>
        <authorList>
            <consortium name="The Broad Institute Genomics Platform"/>
            <consortium name="The Broad Institute Genome Sequencing Center for Infectious Disease"/>
            <person name="Wu L."/>
            <person name="Ma J."/>
        </authorList>
    </citation>
    <scope>NUCLEOTIDE SEQUENCE [LARGE SCALE GENOMIC DNA]</scope>
    <source>
        <strain evidence="11">KACC 14249</strain>
    </source>
</reference>
<evidence type="ECO:0000256" key="2">
    <source>
        <dbReference type="ARBA" id="ARBA00006464"/>
    </source>
</evidence>
<feature type="domain" description="Bacterial sugar transferase" evidence="9">
    <location>
        <begin position="343"/>
        <end position="530"/>
    </location>
</feature>
<accession>A0ABW1JCE0</accession>
<keyword evidence="6 8" id="KW-0472">Membrane</keyword>
<feature type="transmembrane region" description="Helical" evidence="8">
    <location>
        <begin position="350"/>
        <end position="371"/>
    </location>
</feature>
<comment type="caution">
    <text evidence="10">The sequence shown here is derived from an EMBL/GenBank/DDBJ whole genome shotgun (WGS) entry which is preliminary data.</text>
</comment>
<keyword evidence="11" id="KW-1185">Reference proteome</keyword>
<feature type="compositionally biased region" description="Polar residues" evidence="7">
    <location>
        <begin position="17"/>
        <end position="33"/>
    </location>
</feature>
<dbReference type="RefSeq" id="WP_345717977.1">
    <property type="nucleotide sequence ID" value="NZ_BAABFP010000008.1"/>
</dbReference>
<dbReference type="EMBL" id="JBHSRD010000003">
    <property type="protein sequence ID" value="MFC6006490.1"/>
    <property type="molecule type" value="Genomic_DNA"/>
</dbReference>
<dbReference type="Pfam" id="PF13727">
    <property type="entry name" value="CoA_binding_3"/>
    <property type="match status" value="1"/>
</dbReference>
<dbReference type="Proteomes" id="UP001596189">
    <property type="component" value="Unassembled WGS sequence"/>
</dbReference>
<dbReference type="PANTHER" id="PTHR30576">
    <property type="entry name" value="COLANIC BIOSYNTHESIS UDP-GLUCOSE LIPID CARRIER TRANSFERASE"/>
    <property type="match status" value="1"/>
</dbReference>
<feature type="transmembrane region" description="Helical" evidence="8">
    <location>
        <begin position="153"/>
        <end position="170"/>
    </location>
</feature>
<evidence type="ECO:0000256" key="8">
    <source>
        <dbReference type="SAM" id="Phobius"/>
    </source>
</evidence>
<keyword evidence="3 10" id="KW-0808">Transferase</keyword>
<evidence type="ECO:0000256" key="5">
    <source>
        <dbReference type="ARBA" id="ARBA00022989"/>
    </source>
</evidence>
<keyword evidence="4 8" id="KW-0812">Transmembrane</keyword>
<name>A0ABW1JCE0_9ACTN</name>
<keyword evidence="5 8" id="KW-1133">Transmembrane helix</keyword>
<dbReference type="GO" id="GO:0016740">
    <property type="term" value="F:transferase activity"/>
    <property type="evidence" value="ECO:0007669"/>
    <property type="project" value="UniProtKB-KW"/>
</dbReference>
<comment type="subcellular location">
    <subcellularLocation>
        <location evidence="1">Membrane</location>
        <topology evidence="1">Multi-pass membrane protein</topology>
    </subcellularLocation>
</comment>
<evidence type="ECO:0000256" key="4">
    <source>
        <dbReference type="ARBA" id="ARBA00022692"/>
    </source>
</evidence>
<dbReference type="NCBIfam" id="TIGR03025">
    <property type="entry name" value="EPS_sugtrans"/>
    <property type="match status" value="1"/>
</dbReference>
<dbReference type="PANTHER" id="PTHR30576:SF10">
    <property type="entry name" value="SLL5057 PROTEIN"/>
    <property type="match status" value="1"/>
</dbReference>
<protein>
    <submittedName>
        <fullName evidence="10">Sugar transferase</fullName>
        <ecNumber evidence="10">2.7.8.-</ecNumber>
    </submittedName>
</protein>
<evidence type="ECO:0000256" key="3">
    <source>
        <dbReference type="ARBA" id="ARBA00022679"/>
    </source>
</evidence>
<gene>
    <name evidence="10" type="ORF">ACFQDO_05030</name>
</gene>
<proteinExistence type="inferred from homology"/>
<feature type="transmembrane region" description="Helical" evidence="8">
    <location>
        <begin position="111"/>
        <end position="132"/>
    </location>
</feature>
<evidence type="ECO:0000256" key="1">
    <source>
        <dbReference type="ARBA" id="ARBA00004141"/>
    </source>
</evidence>
<dbReference type="EC" id="2.7.8.-" evidence="10"/>
<sequence>MTTYDDSLGVDADDDVTPSSTVADRRSPASTDRVSWASKQPFIVRQPTRPGEGEGESPASGEFNPVARAADRRQLWAGPWRRRAFTGDFVIAFVSFLLMTLLSRQDSIAEFAGYVALSLVAAISWCAALGLLRAYDSRRTGEGPDEFNMIGRAAVLVLVTMALSSYSLGLLLPRRFVLVVVPMVALFTAIYRYVLRLQLHRQRDRGQALMRTIVVGHPSAVDDVVRDLSSVPYHGYQVIGTCVPTMLSDRDLIGDLSVLGSLSDIPQAVIDHQVDVVIVAGSGMSSASLRRLSWALERTGAELVVAPGLVEVAGPRLHVRPAAGLSLLHVESPDSRQGQMLAKAALDRTLGTALFLAALPVIAVSALLVRLSSRGPAFFPQERIGQDGRPFRLWKLRSMVVDAEDRRHEVLDSSDRDGLMFKMRQDPRVTTVGRFLRRYSLDELPQLWNVVRGDMSLVGPRPPLRVEYDAYHDAVHRRLRVKPGLTGLWQVSGRADLSWEESVRLDLRYVDNWSVAFDLQILWKTARAVVRGSGAY</sequence>
<dbReference type="InterPro" id="IPR017475">
    <property type="entry name" value="EPS_sugar_tfrase"/>
</dbReference>
<evidence type="ECO:0000259" key="9">
    <source>
        <dbReference type="Pfam" id="PF02397"/>
    </source>
</evidence>
<dbReference type="InterPro" id="IPR003362">
    <property type="entry name" value="Bact_transf"/>
</dbReference>
<feature type="transmembrane region" description="Helical" evidence="8">
    <location>
        <begin position="176"/>
        <end position="195"/>
    </location>
</feature>
<organism evidence="10 11">
    <name type="scientific">Angustibacter luteus</name>
    <dbReference type="NCBI Taxonomy" id="658456"/>
    <lineage>
        <taxon>Bacteria</taxon>
        <taxon>Bacillati</taxon>
        <taxon>Actinomycetota</taxon>
        <taxon>Actinomycetes</taxon>
        <taxon>Kineosporiales</taxon>
        <taxon>Kineosporiaceae</taxon>
    </lineage>
</organism>
<feature type="transmembrane region" description="Helical" evidence="8">
    <location>
        <begin position="85"/>
        <end position="105"/>
    </location>
</feature>
<feature type="region of interest" description="Disordered" evidence="7">
    <location>
        <begin position="1"/>
        <end position="64"/>
    </location>
</feature>
<evidence type="ECO:0000256" key="6">
    <source>
        <dbReference type="ARBA" id="ARBA00023136"/>
    </source>
</evidence>
<evidence type="ECO:0000256" key="7">
    <source>
        <dbReference type="SAM" id="MobiDB-lite"/>
    </source>
</evidence>
<dbReference type="Pfam" id="PF02397">
    <property type="entry name" value="Bac_transf"/>
    <property type="match status" value="1"/>
</dbReference>
<comment type="similarity">
    <text evidence="2">Belongs to the bacterial sugar transferase family.</text>
</comment>
<evidence type="ECO:0000313" key="10">
    <source>
        <dbReference type="EMBL" id="MFC6006490.1"/>
    </source>
</evidence>
<feature type="compositionally biased region" description="Low complexity" evidence="7">
    <location>
        <begin position="1"/>
        <end position="10"/>
    </location>
</feature>
<dbReference type="Gene3D" id="3.40.50.720">
    <property type="entry name" value="NAD(P)-binding Rossmann-like Domain"/>
    <property type="match status" value="1"/>
</dbReference>
<evidence type="ECO:0000313" key="11">
    <source>
        <dbReference type="Proteomes" id="UP001596189"/>
    </source>
</evidence>